<proteinExistence type="inferred from homology"/>
<feature type="binding site" evidence="9">
    <location>
        <position position="417"/>
    </location>
    <ligand>
        <name>Mg(2+)</name>
        <dbReference type="ChEBI" id="CHEBI:18420"/>
        <label>1</label>
    </ligand>
</feature>
<dbReference type="Pfam" id="PF01336">
    <property type="entry name" value="tRNA_anti-codon"/>
    <property type="match status" value="1"/>
</dbReference>
<dbReference type="InterPro" id="IPR002313">
    <property type="entry name" value="Lys-tRNA-ligase_II"/>
</dbReference>
<keyword evidence="5 9" id="KW-0547">Nucleotide-binding</keyword>
<dbReference type="NCBIfam" id="NF001756">
    <property type="entry name" value="PRK00484.1"/>
    <property type="match status" value="1"/>
</dbReference>
<dbReference type="Proteomes" id="UP000011067">
    <property type="component" value="Chromosome"/>
</dbReference>
<dbReference type="Gene3D" id="3.30.930.10">
    <property type="entry name" value="Bira Bifunctional Protein, Domain 2"/>
    <property type="match status" value="1"/>
</dbReference>
<evidence type="ECO:0000256" key="9">
    <source>
        <dbReference type="HAMAP-Rule" id="MF_00252"/>
    </source>
</evidence>
<evidence type="ECO:0000256" key="10">
    <source>
        <dbReference type="RuleBase" id="RU000336"/>
    </source>
</evidence>
<dbReference type="Pfam" id="PF00152">
    <property type="entry name" value="tRNA-synt_2"/>
    <property type="match status" value="1"/>
</dbReference>
<evidence type="ECO:0000313" key="13">
    <source>
        <dbReference type="Proteomes" id="UP000011067"/>
    </source>
</evidence>
<evidence type="ECO:0000259" key="11">
    <source>
        <dbReference type="PROSITE" id="PS50862"/>
    </source>
</evidence>
<evidence type="ECO:0000256" key="1">
    <source>
        <dbReference type="ARBA" id="ARBA00008226"/>
    </source>
</evidence>
<dbReference type="InterPro" id="IPR006195">
    <property type="entry name" value="aa-tRNA-synth_II"/>
</dbReference>
<dbReference type="InterPro" id="IPR018149">
    <property type="entry name" value="Lys-tRNA-synth_II_C"/>
</dbReference>
<organism evidence="12 13">
    <name type="scientific">Candidatus Blochmanniella chromaiodes str. 640</name>
    <dbReference type="NCBI Taxonomy" id="1240471"/>
    <lineage>
        <taxon>Bacteria</taxon>
        <taxon>Pseudomonadati</taxon>
        <taxon>Pseudomonadota</taxon>
        <taxon>Gammaproteobacteria</taxon>
        <taxon>Enterobacterales</taxon>
        <taxon>Enterobacteriaceae</taxon>
        <taxon>ant endosymbionts</taxon>
        <taxon>Candidatus Blochmanniella</taxon>
    </lineage>
</organism>
<comment type="catalytic activity">
    <reaction evidence="8 9 10">
        <text>tRNA(Lys) + L-lysine + ATP = L-lysyl-tRNA(Lys) + AMP + diphosphate</text>
        <dbReference type="Rhea" id="RHEA:20792"/>
        <dbReference type="Rhea" id="RHEA-COMP:9696"/>
        <dbReference type="Rhea" id="RHEA-COMP:9697"/>
        <dbReference type="ChEBI" id="CHEBI:30616"/>
        <dbReference type="ChEBI" id="CHEBI:32551"/>
        <dbReference type="ChEBI" id="CHEBI:33019"/>
        <dbReference type="ChEBI" id="CHEBI:78442"/>
        <dbReference type="ChEBI" id="CHEBI:78529"/>
        <dbReference type="ChEBI" id="CHEBI:456215"/>
        <dbReference type="EC" id="6.1.1.6"/>
    </reaction>
</comment>
<keyword evidence="6 9" id="KW-0067">ATP-binding</keyword>
<dbReference type="HAMAP" id="MF_00252">
    <property type="entry name" value="Lys_tRNA_synth_class2"/>
    <property type="match status" value="1"/>
</dbReference>
<dbReference type="PROSITE" id="PS50862">
    <property type="entry name" value="AA_TRNA_LIGASE_II"/>
    <property type="match status" value="1"/>
</dbReference>
<keyword evidence="9" id="KW-0648">Protein biosynthesis</keyword>
<accession>A0ABM5ND95</accession>
<dbReference type="InterPro" id="IPR045864">
    <property type="entry name" value="aa-tRNA-synth_II/BPL/LPL"/>
</dbReference>
<sequence>MTKYVYSKDQSYQKFNVDDELKIRRKKLSKLREKGVAFPNNFRRNSISNQLHKKYAHTSNVELIQLNIEVTIAGRIISQRIMGKASFITIRDAEGCIQLYITSNSLATNLYDENIKQWDLGDILGARGILFRTRTGELSIYCKEIRLLTKSLRPLPDKFHGLNNQETKYRQRYLDLIINENTRKIFKIRSLVISEIRQFMKKNNFMEVETPMMHTIAGGAIAHPFITHHNKLGIDMYLRIAPELYLKKLVIGGFERIFEINRNFRNEGISSHHNPEFTMMEIYMAYADYRDIIILVQNLLRSVTQKILGSNIINYGDYALDFKHPFTQISIKEAILYYLPETRSQNIDDICTAVSIAKSLGIKVKGYWTLHRIHMVIFEEVIEKKIIQPTCVTSYPIEISPLARRNDNNPDFADRFELFIAGREIGNGFSELNDPEDQKERFLKQAYGKKDKINNNNNVHIHYDEDYLIALEYGLPPTAGIGIGIDRLIMLLTDSHTIRDVILFPTLRPK</sequence>
<comment type="subunit">
    <text evidence="9">Homodimer.</text>
</comment>
<evidence type="ECO:0000256" key="6">
    <source>
        <dbReference type="ARBA" id="ARBA00022840"/>
    </source>
</evidence>
<dbReference type="CDD" id="cd04322">
    <property type="entry name" value="LysRS_N"/>
    <property type="match status" value="1"/>
</dbReference>
<dbReference type="Gene3D" id="2.40.50.140">
    <property type="entry name" value="Nucleic acid-binding proteins"/>
    <property type="match status" value="1"/>
</dbReference>
<dbReference type="NCBIfam" id="TIGR00499">
    <property type="entry name" value="lysS_bact"/>
    <property type="match status" value="1"/>
</dbReference>
<feature type="domain" description="Aminoacyl-transfer RNA synthetases class-II family profile" evidence="11">
    <location>
        <begin position="186"/>
        <end position="509"/>
    </location>
</feature>
<comment type="similarity">
    <text evidence="1 9">Belongs to the class-II aminoacyl-tRNA synthetase family.</text>
</comment>
<dbReference type="EMBL" id="CP003903">
    <property type="protein sequence ID" value="AGC03543.1"/>
    <property type="molecule type" value="Genomic_DNA"/>
</dbReference>
<name>A0ABM5ND95_9ENTR</name>
<comment type="subcellular location">
    <subcellularLocation>
        <location evidence="9">Cytoplasm</location>
    </subcellularLocation>
</comment>
<evidence type="ECO:0000256" key="3">
    <source>
        <dbReference type="ARBA" id="ARBA00022598"/>
    </source>
</evidence>
<keyword evidence="4 9" id="KW-0479">Metal-binding</keyword>
<reference evidence="12 13" key="1">
    <citation type="journal article" date="2013" name="Genome Biol. Evol.">
        <title>Sequence context of indel mutations and their effect on protein evolution in a bacterial endosymbiont.</title>
        <authorList>
            <person name="Williams L.E."/>
            <person name="Wernegreen J.J."/>
        </authorList>
    </citation>
    <scope>NUCLEOTIDE SEQUENCE [LARGE SCALE GENOMIC DNA]</scope>
    <source>
        <strain evidence="12 13">640</strain>
    </source>
</reference>
<dbReference type="PANTHER" id="PTHR42918:SF15">
    <property type="entry name" value="LYSINE--TRNA LIGASE, CHLOROPLASTIC_MITOCHONDRIAL"/>
    <property type="match status" value="1"/>
</dbReference>
<keyword evidence="2 9" id="KW-0963">Cytoplasm</keyword>
<dbReference type="CDD" id="cd00775">
    <property type="entry name" value="LysRS_core"/>
    <property type="match status" value="1"/>
</dbReference>
<dbReference type="InterPro" id="IPR004365">
    <property type="entry name" value="NA-bd_OB_tRNA"/>
</dbReference>
<keyword evidence="7 9" id="KW-0030">Aminoacyl-tRNA synthetase</keyword>
<dbReference type="RefSeq" id="WP_015344534.1">
    <property type="nucleotide sequence ID" value="NC_020075.1"/>
</dbReference>
<dbReference type="InterPro" id="IPR012340">
    <property type="entry name" value="NA-bd_OB-fold"/>
</dbReference>
<gene>
    <name evidence="9 12" type="primary">lysS</name>
    <name evidence="12" type="ORF">BCHRO640_277</name>
</gene>
<feature type="binding site" evidence="9">
    <location>
        <position position="424"/>
    </location>
    <ligand>
        <name>Mg(2+)</name>
        <dbReference type="ChEBI" id="CHEBI:18420"/>
        <label>1</label>
    </ligand>
</feature>
<keyword evidence="3 9" id="KW-0436">Ligase</keyword>
<protein>
    <recommendedName>
        <fullName evidence="9">Lysine--tRNA ligase</fullName>
        <ecNumber evidence="9">6.1.1.6</ecNumber>
    </recommendedName>
    <alternativeName>
        <fullName evidence="9">Lysyl-tRNA synthetase</fullName>
        <shortName evidence="9">LysRS</shortName>
    </alternativeName>
</protein>
<keyword evidence="9 10" id="KW-0460">Magnesium</keyword>
<evidence type="ECO:0000256" key="8">
    <source>
        <dbReference type="ARBA" id="ARBA00048573"/>
    </source>
</evidence>
<dbReference type="SUPFAM" id="SSF55681">
    <property type="entry name" value="Class II aaRS and biotin synthetases"/>
    <property type="match status" value="1"/>
</dbReference>
<evidence type="ECO:0000256" key="2">
    <source>
        <dbReference type="ARBA" id="ARBA00022490"/>
    </source>
</evidence>
<evidence type="ECO:0000256" key="5">
    <source>
        <dbReference type="ARBA" id="ARBA00022741"/>
    </source>
</evidence>
<evidence type="ECO:0000256" key="7">
    <source>
        <dbReference type="ARBA" id="ARBA00023146"/>
    </source>
</evidence>
<comment type="cofactor">
    <cofactor evidence="9 10">
        <name>Mg(2+)</name>
        <dbReference type="ChEBI" id="CHEBI:18420"/>
    </cofactor>
    <text evidence="9 10">Binds 3 Mg(2+) ions per subunit.</text>
</comment>
<dbReference type="EC" id="6.1.1.6" evidence="9"/>
<feature type="binding site" evidence="9">
    <location>
        <position position="424"/>
    </location>
    <ligand>
        <name>Mg(2+)</name>
        <dbReference type="ChEBI" id="CHEBI:18420"/>
        <label>2</label>
    </ligand>
</feature>
<dbReference type="InterPro" id="IPR004364">
    <property type="entry name" value="Aa-tRNA-synt_II"/>
</dbReference>
<dbReference type="SUPFAM" id="SSF50249">
    <property type="entry name" value="Nucleic acid-binding proteins"/>
    <property type="match status" value="1"/>
</dbReference>
<dbReference type="InterPro" id="IPR044136">
    <property type="entry name" value="Lys-tRNA-ligase_II_N"/>
</dbReference>
<dbReference type="PRINTS" id="PR00982">
    <property type="entry name" value="TRNASYNTHLYS"/>
</dbReference>
<evidence type="ECO:0000256" key="4">
    <source>
        <dbReference type="ARBA" id="ARBA00022723"/>
    </source>
</evidence>
<dbReference type="PANTHER" id="PTHR42918">
    <property type="entry name" value="LYSYL-TRNA SYNTHETASE"/>
    <property type="match status" value="1"/>
</dbReference>
<keyword evidence="13" id="KW-1185">Reference proteome</keyword>
<evidence type="ECO:0000313" key="12">
    <source>
        <dbReference type="EMBL" id="AGC03543.1"/>
    </source>
</evidence>